<dbReference type="SMART" id="SM00652">
    <property type="entry name" value="eIF1a"/>
    <property type="match status" value="1"/>
</dbReference>
<accession>A0A9P4IN58</accession>
<dbReference type="Proteomes" id="UP000799772">
    <property type="component" value="Unassembled WGS sequence"/>
</dbReference>
<dbReference type="GO" id="GO:0005634">
    <property type="term" value="C:nucleus"/>
    <property type="evidence" value="ECO:0007669"/>
    <property type="project" value="TreeGrafter"/>
</dbReference>
<keyword evidence="2" id="KW-0694">RNA-binding</keyword>
<sequence length="143" mass="16107">MPRPKRLDQATLTETLTPPAILDPSQTVARVEKAAGNNLYSVLLPSSLQTSQNYDVSILVEMPAKFRSTVWLKRGGYVLVELKQGKEGERDNKISGEIVNVVGDEKIWRKMAWWPKEFTKRVDDSDEEDARGMMPPSDGEDES</sequence>
<dbReference type="GO" id="GO:0003743">
    <property type="term" value="F:translation initiation factor activity"/>
    <property type="evidence" value="ECO:0007669"/>
    <property type="project" value="InterPro"/>
</dbReference>
<reference evidence="5" key="1">
    <citation type="journal article" date="2020" name="Stud. Mycol.">
        <title>101 Dothideomycetes genomes: a test case for predicting lifestyles and emergence of pathogens.</title>
        <authorList>
            <person name="Haridas S."/>
            <person name="Albert R."/>
            <person name="Binder M."/>
            <person name="Bloem J."/>
            <person name="Labutti K."/>
            <person name="Salamov A."/>
            <person name="Andreopoulos B."/>
            <person name="Baker S."/>
            <person name="Barry K."/>
            <person name="Bills G."/>
            <person name="Bluhm B."/>
            <person name="Cannon C."/>
            <person name="Castanera R."/>
            <person name="Culley D."/>
            <person name="Daum C."/>
            <person name="Ezra D."/>
            <person name="Gonzalez J."/>
            <person name="Henrissat B."/>
            <person name="Kuo A."/>
            <person name="Liang C."/>
            <person name="Lipzen A."/>
            <person name="Lutzoni F."/>
            <person name="Magnuson J."/>
            <person name="Mondo S."/>
            <person name="Nolan M."/>
            <person name="Ohm R."/>
            <person name="Pangilinan J."/>
            <person name="Park H.-J."/>
            <person name="Ramirez L."/>
            <person name="Alfaro M."/>
            <person name="Sun H."/>
            <person name="Tritt A."/>
            <person name="Yoshinaga Y."/>
            <person name="Zwiers L.-H."/>
            <person name="Turgeon B."/>
            <person name="Goodwin S."/>
            <person name="Spatafora J."/>
            <person name="Crous P."/>
            <person name="Grigoriev I."/>
        </authorList>
    </citation>
    <scope>NUCLEOTIDE SEQUENCE</scope>
    <source>
        <strain evidence="5">CBS 133067</strain>
    </source>
</reference>
<evidence type="ECO:0000256" key="3">
    <source>
        <dbReference type="SAM" id="MobiDB-lite"/>
    </source>
</evidence>
<dbReference type="AlphaFoldDB" id="A0A9P4IN58"/>
<dbReference type="InterPro" id="IPR006196">
    <property type="entry name" value="RNA-binding_domain_S1_IF1"/>
</dbReference>
<dbReference type="InterPro" id="IPR012340">
    <property type="entry name" value="NA-bd_OB-fold"/>
</dbReference>
<dbReference type="Pfam" id="PF01176">
    <property type="entry name" value="eIF-1a"/>
    <property type="match status" value="1"/>
</dbReference>
<dbReference type="OrthoDB" id="1738325at2759"/>
<protein>
    <submittedName>
        <fullName evidence="5">Nucleic acid-binding protein</fullName>
    </submittedName>
</protein>
<gene>
    <name evidence="5" type="ORF">NA57DRAFT_71863</name>
</gene>
<feature type="region of interest" description="Disordered" evidence="3">
    <location>
        <begin position="121"/>
        <end position="143"/>
    </location>
</feature>
<dbReference type="InterPro" id="IPR001253">
    <property type="entry name" value="TIF_eIF-1A"/>
</dbReference>
<comment type="caution">
    <text evidence="5">The sequence shown here is derived from an EMBL/GenBank/DDBJ whole genome shotgun (WGS) entry which is preliminary data.</text>
</comment>
<dbReference type="GO" id="GO:0003723">
    <property type="term" value="F:RNA binding"/>
    <property type="evidence" value="ECO:0007669"/>
    <property type="project" value="UniProtKB-KW"/>
</dbReference>
<name>A0A9P4IN58_9PEZI</name>
<feature type="domain" description="S1-like" evidence="4">
    <location>
        <begin position="26"/>
        <end position="101"/>
    </location>
</feature>
<dbReference type="Gene3D" id="2.40.50.140">
    <property type="entry name" value="Nucleic acid-binding proteins"/>
    <property type="match status" value="1"/>
</dbReference>
<evidence type="ECO:0000259" key="4">
    <source>
        <dbReference type="Pfam" id="PF01176"/>
    </source>
</evidence>
<keyword evidence="6" id="KW-1185">Reference proteome</keyword>
<proteinExistence type="inferred from homology"/>
<comment type="similarity">
    <text evidence="1">Belongs to the EIF1AD family.</text>
</comment>
<evidence type="ECO:0000313" key="5">
    <source>
        <dbReference type="EMBL" id="KAF2102877.1"/>
    </source>
</evidence>
<dbReference type="EMBL" id="ML978122">
    <property type="protein sequence ID" value="KAF2102877.1"/>
    <property type="molecule type" value="Genomic_DNA"/>
</dbReference>
<evidence type="ECO:0000256" key="1">
    <source>
        <dbReference type="ARBA" id="ARBA00007340"/>
    </source>
</evidence>
<evidence type="ECO:0000256" key="2">
    <source>
        <dbReference type="ARBA" id="ARBA00022884"/>
    </source>
</evidence>
<organism evidence="5 6">
    <name type="scientific">Rhizodiscina lignyota</name>
    <dbReference type="NCBI Taxonomy" id="1504668"/>
    <lineage>
        <taxon>Eukaryota</taxon>
        <taxon>Fungi</taxon>
        <taxon>Dikarya</taxon>
        <taxon>Ascomycota</taxon>
        <taxon>Pezizomycotina</taxon>
        <taxon>Dothideomycetes</taxon>
        <taxon>Pleosporomycetidae</taxon>
        <taxon>Aulographales</taxon>
        <taxon>Rhizodiscinaceae</taxon>
        <taxon>Rhizodiscina</taxon>
    </lineage>
</organism>
<dbReference type="PANTHER" id="PTHR21641:SF0">
    <property type="entry name" value="RNA-BINDING PROTEIN EIF1AD-RELATED"/>
    <property type="match status" value="1"/>
</dbReference>
<evidence type="ECO:0000313" key="6">
    <source>
        <dbReference type="Proteomes" id="UP000799772"/>
    </source>
</evidence>
<dbReference type="PANTHER" id="PTHR21641">
    <property type="entry name" value="TRANSLATION INITIATION FACTOR-RELATED"/>
    <property type="match status" value="1"/>
</dbReference>
<dbReference type="SUPFAM" id="SSF50249">
    <property type="entry name" value="Nucleic acid-binding proteins"/>
    <property type="match status" value="1"/>
</dbReference>
<dbReference type="InterPro" id="IPR039294">
    <property type="entry name" value="EIF1AD"/>
</dbReference>